<dbReference type="AlphaFoldDB" id="A0A916XY91"/>
<keyword evidence="3" id="KW-0732">Signal</keyword>
<keyword evidence="5" id="KW-1185">Reference proteome</keyword>
<feature type="chain" id="PRO_5036918421" description="tRNA (Guanine-N1)-methyltransferase" evidence="3">
    <location>
        <begin position="20"/>
        <end position="200"/>
    </location>
</feature>
<reference evidence="4" key="2">
    <citation type="submission" date="2020-09" db="EMBL/GenBank/DDBJ databases">
        <authorList>
            <person name="Sun Q."/>
            <person name="Zhou Y."/>
        </authorList>
    </citation>
    <scope>NUCLEOTIDE SEQUENCE</scope>
    <source>
        <strain evidence="4">CGMCC 1.12506</strain>
    </source>
</reference>
<reference evidence="4" key="1">
    <citation type="journal article" date="2014" name="Int. J. Syst. Evol. Microbiol.">
        <title>Complete genome sequence of Corynebacterium casei LMG S-19264T (=DSM 44701T), isolated from a smear-ripened cheese.</title>
        <authorList>
            <consortium name="US DOE Joint Genome Institute (JGI-PGF)"/>
            <person name="Walter F."/>
            <person name="Albersmeier A."/>
            <person name="Kalinowski J."/>
            <person name="Ruckert C."/>
        </authorList>
    </citation>
    <scope>NUCLEOTIDE SEQUENCE</scope>
    <source>
        <strain evidence="4">CGMCC 1.12506</strain>
    </source>
</reference>
<dbReference type="EMBL" id="BMFG01000002">
    <property type="protein sequence ID" value="GGD19197.1"/>
    <property type="molecule type" value="Genomic_DNA"/>
</dbReference>
<gene>
    <name evidence="4" type="ORF">GCM10011343_07210</name>
</gene>
<name>A0A916XY91_9FLAO</name>
<accession>A0A916XY91</accession>
<protein>
    <recommendedName>
        <fullName evidence="6">tRNA (Guanine-N1)-methyltransferase</fullName>
    </recommendedName>
</protein>
<feature type="coiled-coil region" evidence="1">
    <location>
        <begin position="150"/>
        <end position="199"/>
    </location>
</feature>
<evidence type="ECO:0000256" key="3">
    <source>
        <dbReference type="SAM" id="SignalP"/>
    </source>
</evidence>
<evidence type="ECO:0000256" key="1">
    <source>
        <dbReference type="SAM" id="Coils"/>
    </source>
</evidence>
<feature type="signal peptide" evidence="3">
    <location>
        <begin position="1"/>
        <end position="19"/>
    </location>
</feature>
<evidence type="ECO:0008006" key="6">
    <source>
        <dbReference type="Google" id="ProtNLM"/>
    </source>
</evidence>
<evidence type="ECO:0000313" key="4">
    <source>
        <dbReference type="EMBL" id="GGD19197.1"/>
    </source>
</evidence>
<proteinExistence type="predicted"/>
<evidence type="ECO:0000256" key="2">
    <source>
        <dbReference type="SAM" id="Phobius"/>
    </source>
</evidence>
<keyword evidence="2" id="KW-0812">Transmembrane</keyword>
<sequence>MKRNSYLLLFIFLFTTVYSQEQTDSGSPATMNGSLDQQFEYVLQKSNNFQEYKVVKKDFLLLLKKNSIDSSNRFKKELVAIKEQVASHDNEVKILKDTLATTKVELEKLQSAQNNILFLGAPVSKTNYNLIMWGIVAALFLFLFLLFFQMRNAKATAKEAKEASDKIESDFEDYKQKALEKEQKLGRQLQDEINKHKASK</sequence>
<comment type="caution">
    <text evidence="4">The sequence shown here is derived from an EMBL/GenBank/DDBJ whole genome shotgun (WGS) entry which is preliminary data.</text>
</comment>
<dbReference type="RefSeq" id="WP_188361163.1">
    <property type="nucleotide sequence ID" value="NZ_BMFG01000002.1"/>
</dbReference>
<evidence type="ECO:0000313" key="5">
    <source>
        <dbReference type="Proteomes" id="UP000625735"/>
    </source>
</evidence>
<keyword evidence="2" id="KW-1133">Transmembrane helix</keyword>
<organism evidence="4 5">
    <name type="scientific">Flavobacterium orientale</name>
    <dbReference type="NCBI Taxonomy" id="1756020"/>
    <lineage>
        <taxon>Bacteria</taxon>
        <taxon>Pseudomonadati</taxon>
        <taxon>Bacteroidota</taxon>
        <taxon>Flavobacteriia</taxon>
        <taxon>Flavobacteriales</taxon>
        <taxon>Flavobacteriaceae</taxon>
        <taxon>Flavobacterium</taxon>
    </lineage>
</organism>
<feature type="transmembrane region" description="Helical" evidence="2">
    <location>
        <begin position="130"/>
        <end position="148"/>
    </location>
</feature>
<keyword evidence="1" id="KW-0175">Coiled coil</keyword>
<dbReference type="Proteomes" id="UP000625735">
    <property type="component" value="Unassembled WGS sequence"/>
</dbReference>
<keyword evidence="2" id="KW-0472">Membrane</keyword>